<evidence type="ECO:0000256" key="5">
    <source>
        <dbReference type="ARBA" id="ARBA00022989"/>
    </source>
</evidence>
<comment type="similarity">
    <text evidence="2 8">Belongs to the TIM21 family.</text>
</comment>
<dbReference type="Gene3D" id="3.10.450.320">
    <property type="entry name" value="Mitochondrial import inner membrane translocase subunit Tim21"/>
    <property type="match status" value="1"/>
</dbReference>
<keyword evidence="3 8" id="KW-0812">Transmembrane</keyword>
<name>A0A195CQQ3_9HYME</name>
<evidence type="ECO:0000256" key="2">
    <source>
        <dbReference type="ARBA" id="ARBA00010867"/>
    </source>
</evidence>
<evidence type="ECO:0000256" key="1">
    <source>
        <dbReference type="ARBA" id="ARBA00004304"/>
    </source>
</evidence>
<dbReference type="EMBL" id="KQ977481">
    <property type="protein sequence ID" value="KYN02439.1"/>
    <property type="molecule type" value="Genomic_DNA"/>
</dbReference>
<evidence type="ECO:0000256" key="6">
    <source>
        <dbReference type="ARBA" id="ARBA00023128"/>
    </source>
</evidence>
<dbReference type="Proteomes" id="UP000078542">
    <property type="component" value="Unassembled WGS sequence"/>
</dbReference>
<dbReference type="PANTHER" id="PTHR13032:SF6">
    <property type="entry name" value="MITOCHONDRIAL IMPORT INNER MEMBRANE TRANSLOCASE SUBUNIT TIM21"/>
    <property type="match status" value="1"/>
</dbReference>
<evidence type="ECO:0000313" key="10">
    <source>
        <dbReference type="Proteomes" id="UP000078542"/>
    </source>
</evidence>
<dbReference type="OrthoDB" id="436405at2759"/>
<feature type="transmembrane region" description="Helical" evidence="8">
    <location>
        <begin position="73"/>
        <end position="94"/>
    </location>
</feature>
<comment type="function">
    <text evidence="8">Essential component of the TIM23 complex, a complex that mediates the translocation of transit peptide-containing proteins across the mitochondrial inner membrane.</text>
</comment>
<evidence type="ECO:0000256" key="4">
    <source>
        <dbReference type="ARBA" id="ARBA00022946"/>
    </source>
</evidence>
<proteinExistence type="inferred from homology"/>
<dbReference type="InterPro" id="IPR038552">
    <property type="entry name" value="Tim21_IMS_sf"/>
</dbReference>
<protein>
    <recommendedName>
        <fullName evidence="8">Mitochondrial import inner membrane translocase subunit Tim21</fullName>
    </recommendedName>
</protein>
<reference evidence="9 10" key="1">
    <citation type="submission" date="2016-03" db="EMBL/GenBank/DDBJ databases">
        <title>Cyphomyrmex costatus WGS genome.</title>
        <authorList>
            <person name="Nygaard S."/>
            <person name="Hu H."/>
            <person name="Boomsma J."/>
            <person name="Zhang G."/>
        </authorList>
    </citation>
    <scope>NUCLEOTIDE SEQUENCE [LARGE SCALE GENOMIC DNA]</scope>
    <source>
        <strain evidence="9">MS0001</strain>
        <tissue evidence="9">Whole body</tissue>
    </source>
</reference>
<evidence type="ECO:0000256" key="7">
    <source>
        <dbReference type="ARBA" id="ARBA00023136"/>
    </source>
</evidence>
<dbReference type="KEGG" id="ccoa:108774309"/>
<keyword evidence="5 8" id="KW-1133">Transmembrane helix</keyword>
<keyword evidence="8" id="KW-0999">Mitochondrion inner membrane</keyword>
<evidence type="ECO:0000256" key="8">
    <source>
        <dbReference type="RuleBase" id="RU367142"/>
    </source>
</evidence>
<keyword evidence="4" id="KW-0809">Transit peptide</keyword>
<dbReference type="Pfam" id="PF08294">
    <property type="entry name" value="TIM21"/>
    <property type="match status" value="1"/>
</dbReference>
<gene>
    <name evidence="9" type="ORF">ALC62_06819</name>
</gene>
<sequence length="226" mass="25613">MASARMLNRILQKSHSITHVSNTSYCLNIIVPRIKHSAYYSTKKSVTKVDSNETSNQVQIGTAKVVKENLKSAGYLGVIIGGIGVTVFMLYSLFSELFSSKSPYAVYSKAHERCIEHPKVIDILGAPVKAYGEETGRGRRRHITHMYYVKDGVKYMKIKFYVQGTRRKGTAYAEVKENASGNYEYSYLYVTVNYVGTIMIEDNQDTVKTRQDDNSTMDFNLILDNR</sequence>
<keyword evidence="8" id="KW-0811">Translocation</keyword>
<keyword evidence="7 8" id="KW-0472">Membrane</keyword>
<accession>A0A195CQQ3</accession>
<keyword evidence="10" id="KW-1185">Reference proteome</keyword>
<evidence type="ECO:0000256" key="3">
    <source>
        <dbReference type="ARBA" id="ARBA00022692"/>
    </source>
</evidence>
<keyword evidence="8" id="KW-0653">Protein transport</keyword>
<dbReference type="GO" id="GO:0005744">
    <property type="term" value="C:TIM23 mitochondrial import inner membrane translocase complex"/>
    <property type="evidence" value="ECO:0007669"/>
    <property type="project" value="UniProtKB-UniRule"/>
</dbReference>
<dbReference type="AlphaFoldDB" id="A0A195CQQ3"/>
<evidence type="ECO:0000313" key="9">
    <source>
        <dbReference type="EMBL" id="KYN02439.1"/>
    </source>
</evidence>
<keyword evidence="8" id="KW-0813">Transport</keyword>
<dbReference type="PANTHER" id="PTHR13032">
    <property type="entry name" value="MITOCHONDRIAL IMPORT INNER MEMBRANE TRANSLOCASE SUBUNIT TIM21"/>
    <property type="match status" value="1"/>
</dbReference>
<dbReference type="InterPro" id="IPR013261">
    <property type="entry name" value="Tim21"/>
</dbReference>
<comment type="subunit">
    <text evidence="8">Component of the TIM23 complex.</text>
</comment>
<keyword evidence="6 8" id="KW-0496">Mitochondrion</keyword>
<comment type="subcellular location">
    <subcellularLocation>
        <location evidence="8">Mitochondrion inner membrane</location>
        <topology evidence="8">Single-pass membrane protein</topology>
    </subcellularLocation>
    <subcellularLocation>
        <location evidence="1">Mitochondrion membrane</location>
        <topology evidence="1">Single-pass membrane protein</topology>
    </subcellularLocation>
</comment>
<dbReference type="STRING" id="456900.A0A195CQQ3"/>
<dbReference type="GO" id="GO:0030150">
    <property type="term" value="P:protein import into mitochondrial matrix"/>
    <property type="evidence" value="ECO:0007669"/>
    <property type="project" value="UniProtKB-UniRule"/>
</dbReference>
<organism evidence="9 10">
    <name type="scientific">Cyphomyrmex costatus</name>
    <dbReference type="NCBI Taxonomy" id="456900"/>
    <lineage>
        <taxon>Eukaryota</taxon>
        <taxon>Metazoa</taxon>
        <taxon>Ecdysozoa</taxon>
        <taxon>Arthropoda</taxon>
        <taxon>Hexapoda</taxon>
        <taxon>Insecta</taxon>
        <taxon>Pterygota</taxon>
        <taxon>Neoptera</taxon>
        <taxon>Endopterygota</taxon>
        <taxon>Hymenoptera</taxon>
        <taxon>Apocrita</taxon>
        <taxon>Aculeata</taxon>
        <taxon>Formicoidea</taxon>
        <taxon>Formicidae</taxon>
        <taxon>Myrmicinae</taxon>
        <taxon>Cyphomyrmex</taxon>
    </lineage>
</organism>